<evidence type="ECO:0000256" key="2">
    <source>
        <dbReference type="ARBA" id="ARBA00001946"/>
    </source>
</evidence>
<protein>
    <recommendedName>
        <fullName evidence="27">Hydroxyethylthiazole kinase</fullName>
    </recommendedName>
</protein>
<dbReference type="FunFam" id="3.20.20.70:FF:000104">
    <property type="entry name" value="Thiamine biosynthetic bifunctional enzyme"/>
    <property type="match status" value="1"/>
</dbReference>
<sequence>MCFRPGSKERIVVLGSGWAGYALAKTISPSQASRILISPRSHFVFTPLIASTAVGTLEFRAAVEPCRKLGLTEFHQAWASNIDFANKTITIEANQRDGITARSGKDLLKGLEFQVPYDKLVVAVGCYSQTFGVEGVKEHACFLRDATDARTVRLKVLQKFEQAALPNASDAERKRLLHFAVVGGGPTGIEFAAELHDLVHEDLAKLYPELMPHVAITIYDIAPKVLPMFDRNLAAYATNIFKRAGIQVKTEHHLQGIRRDNDVLLMRIKEEPEEVAAGVVVWSTGLMQNPLVGRLVGHEVEGLGKIAKNSKTGGFAVDSHLRVQVETEEHDASGKQVQVTKPLPDVYAIGDCANIEGQALPATAQVASQQATYLGKRFNAGTSAQGTPTAPFQFRNWGTMAYLGGWRAIHQNGGDELKGRAAWILWRTAYLTKTMTKPSVNYGLYLVTDSTPEILGDRSLEEVVEASLRGGVTILQYRDKHSERSVAVDTAKKLHAIARRYNVPLLINDRVDVAVEVGCEGVHIGQDDMAYEEARKLLGSDKIIGVTASSKEEALKACQSGADYLGIGTVYSTQTKKDTKSIIGPSGVRDILLALHSAGYCSIPTVCIGGINANNTAPVLAAAGSPVKSLDGVAVVSALIAASDSAAAARDLLSKVIVAKIPEVIRAVADKTPLSHNMTNLVVQNFAANVALCVGASPIMANYAEEAADLAKLGGALVVNMGTVTPDGLNNYLQAIKAYNEADRPIVLDPVGAGATAVRRNAVKTLLDAGHFTVIKGNEGEVQTVAGATITQRGVDSTSSLNFAQKASLVRSIALQRHNVVVLTGAVDLVSDGVRTVAISNGHPYLGEVTGTGCTLGTTISAMVAAYGADPFLAAVAGAVMFGLAAELAAERSEVRGPGTFVPTFLDELYGIRQSTAKSDLRWLKMAKVKTVEVNVDDVPGN</sequence>
<dbReference type="InterPro" id="IPR036188">
    <property type="entry name" value="FAD/NAD-bd_sf"/>
</dbReference>
<dbReference type="FunFam" id="3.40.1190.20:FF:000042">
    <property type="entry name" value="Probable thiamine biosynthetic bifunctional enzyme"/>
    <property type="match status" value="1"/>
</dbReference>
<keyword evidence="11" id="KW-0418">Kinase</keyword>
<dbReference type="InterPro" id="IPR022998">
    <property type="entry name" value="ThiamineP_synth_TenI"/>
</dbReference>
<dbReference type="Pfam" id="PF07992">
    <property type="entry name" value="Pyr_redox_2"/>
    <property type="match status" value="1"/>
</dbReference>
<feature type="domain" description="Thiamine phosphate synthase/TenI" evidence="23">
    <location>
        <begin position="444"/>
        <end position="639"/>
    </location>
</feature>
<dbReference type="SUPFAM" id="SSF51905">
    <property type="entry name" value="FAD/NAD(P)-binding domain"/>
    <property type="match status" value="1"/>
</dbReference>
<dbReference type="InterPro" id="IPR000417">
    <property type="entry name" value="Hyethyz_kinase"/>
</dbReference>
<comment type="cofactor">
    <cofactor evidence="2">
        <name>Mg(2+)</name>
        <dbReference type="ChEBI" id="CHEBI:18420"/>
    </cofactor>
</comment>
<evidence type="ECO:0000259" key="23">
    <source>
        <dbReference type="Pfam" id="PF02581"/>
    </source>
</evidence>
<dbReference type="CDD" id="cd01170">
    <property type="entry name" value="THZ_kinase"/>
    <property type="match status" value="1"/>
</dbReference>
<dbReference type="GO" id="GO:0004417">
    <property type="term" value="F:hydroxyethylthiazole kinase activity"/>
    <property type="evidence" value="ECO:0007669"/>
    <property type="project" value="UniProtKB-EC"/>
</dbReference>
<comment type="catalytic activity">
    <reaction evidence="18">
        <text>4-methyl-5-(2-phosphooxyethyl)-thiazole + 4-amino-2-methyl-5-(diphosphooxymethyl)pyrimidine + H(+) = thiamine phosphate + diphosphate</text>
        <dbReference type="Rhea" id="RHEA:22328"/>
        <dbReference type="ChEBI" id="CHEBI:15378"/>
        <dbReference type="ChEBI" id="CHEBI:33019"/>
        <dbReference type="ChEBI" id="CHEBI:37575"/>
        <dbReference type="ChEBI" id="CHEBI:57841"/>
        <dbReference type="ChEBI" id="CHEBI:58296"/>
        <dbReference type="EC" id="2.5.1.3"/>
    </reaction>
</comment>
<evidence type="ECO:0000256" key="20">
    <source>
        <dbReference type="ARBA" id="ARBA00047883"/>
    </source>
</evidence>
<evidence type="ECO:0000256" key="16">
    <source>
        <dbReference type="ARBA" id="ARBA00023002"/>
    </source>
</evidence>
<evidence type="ECO:0000256" key="18">
    <source>
        <dbReference type="ARBA" id="ARBA00047334"/>
    </source>
</evidence>
<dbReference type="InterPro" id="IPR036206">
    <property type="entry name" value="ThiamineP_synth_sf"/>
</dbReference>
<comment type="catalytic activity">
    <reaction evidence="20">
        <text>2-[(2R,5Z)-2-carboxy-4-methylthiazol-5(2H)-ylidene]ethyl phosphate + 4-amino-2-methyl-5-(diphosphooxymethyl)pyrimidine + 2 H(+) = thiamine phosphate + CO2 + diphosphate</text>
        <dbReference type="Rhea" id="RHEA:47844"/>
        <dbReference type="ChEBI" id="CHEBI:15378"/>
        <dbReference type="ChEBI" id="CHEBI:16526"/>
        <dbReference type="ChEBI" id="CHEBI:33019"/>
        <dbReference type="ChEBI" id="CHEBI:37575"/>
        <dbReference type="ChEBI" id="CHEBI:57841"/>
        <dbReference type="ChEBI" id="CHEBI:62899"/>
        <dbReference type="EC" id="2.5.1.3"/>
    </reaction>
</comment>
<evidence type="ECO:0000256" key="4">
    <source>
        <dbReference type="ARBA" id="ARBA00004868"/>
    </source>
</evidence>
<evidence type="ECO:0000256" key="7">
    <source>
        <dbReference type="ARBA" id="ARBA00022630"/>
    </source>
</evidence>
<evidence type="ECO:0000256" key="22">
    <source>
        <dbReference type="ARBA" id="ARBA00061283"/>
    </source>
</evidence>
<evidence type="ECO:0000256" key="3">
    <source>
        <dbReference type="ARBA" id="ARBA00003814"/>
    </source>
</evidence>
<dbReference type="InterPro" id="IPR034291">
    <property type="entry name" value="TMP_synthase"/>
</dbReference>
<comment type="caution">
    <text evidence="25">The sequence shown here is derived from an EMBL/GenBank/DDBJ whole genome shotgun (WGS) entry which is preliminary data.</text>
</comment>
<comment type="similarity">
    <text evidence="22">In the N-terminal section; belongs to the thiamine-phosphate synthase family.</text>
</comment>
<dbReference type="InterPro" id="IPR045024">
    <property type="entry name" value="NDH-2"/>
</dbReference>
<dbReference type="HAMAP" id="MF_00097">
    <property type="entry name" value="TMP_synthase"/>
    <property type="match status" value="1"/>
</dbReference>
<dbReference type="AlphaFoldDB" id="A0A9P7GXT0"/>
<keyword evidence="13" id="KW-0067">ATP-binding</keyword>
<dbReference type="GO" id="GO:0000287">
    <property type="term" value="F:magnesium ion binding"/>
    <property type="evidence" value="ECO:0007669"/>
    <property type="project" value="InterPro"/>
</dbReference>
<keyword evidence="7" id="KW-0285">Flavoprotein</keyword>
<dbReference type="CDD" id="cd00564">
    <property type="entry name" value="TMP_TenI"/>
    <property type="match status" value="1"/>
</dbReference>
<dbReference type="SUPFAM" id="SSF51391">
    <property type="entry name" value="Thiamin phosphate synthase"/>
    <property type="match status" value="1"/>
</dbReference>
<dbReference type="Gene3D" id="3.50.50.100">
    <property type="match status" value="1"/>
</dbReference>
<dbReference type="HAMAP" id="MF_00228">
    <property type="entry name" value="Thz_kinase"/>
    <property type="match status" value="1"/>
</dbReference>
<dbReference type="EMBL" id="JAGPUO010000013">
    <property type="protein sequence ID" value="KAG5658794.1"/>
    <property type="molecule type" value="Genomic_DNA"/>
</dbReference>
<evidence type="ECO:0000256" key="1">
    <source>
        <dbReference type="ARBA" id="ARBA00001771"/>
    </source>
</evidence>
<dbReference type="Proteomes" id="UP000782241">
    <property type="component" value="Unassembled WGS sequence"/>
</dbReference>
<reference evidence="25" key="1">
    <citation type="submission" date="2021-04" db="EMBL/GenBank/DDBJ databases">
        <title>Draft genome of Fusarium avenaceum strain F156N33, isolated from an atmospheric sample in Virginia.</title>
        <authorList>
            <person name="Yang S."/>
            <person name="Vinatzer B.A."/>
            <person name="Coleman J."/>
        </authorList>
    </citation>
    <scope>NUCLEOTIDE SEQUENCE</scope>
    <source>
        <strain evidence="25">F156N33</strain>
    </source>
</reference>
<name>A0A9P7GXT0_9HYPO</name>
<keyword evidence="10" id="KW-0547">Nucleotide-binding</keyword>
<dbReference type="Pfam" id="PF02110">
    <property type="entry name" value="HK"/>
    <property type="match status" value="1"/>
</dbReference>
<keyword evidence="26" id="KW-1185">Reference proteome</keyword>
<comment type="similarity">
    <text evidence="6">Belongs to the NADH dehydrogenase family.</text>
</comment>
<keyword evidence="16" id="KW-0560">Oxidoreductase</keyword>
<evidence type="ECO:0000256" key="5">
    <source>
        <dbReference type="ARBA" id="ARBA00005165"/>
    </source>
</evidence>
<dbReference type="NCBIfam" id="TIGR00694">
    <property type="entry name" value="thiM"/>
    <property type="match status" value="1"/>
</dbReference>
<evidence type="ECO:0000256" key="9">
    <source>
        <dbReference type="ARBA" id="ARBA00022723"/>
    </source>
</evidence>
<dbReference type="InterPro" id="IPR029056">
    <property type="entry name" value="Ribokinase-like"/>
</dbReference>
<dbReference type="GO" id="GO:0005739">
    <property type="term" value="C:mitochondrion"/>
    <property type="evidence" value="ECO:0007669"/>
    <property type="project" value="TreeGrafter"/>
</dbReference>
<comment type="catalytic activity">
    <reaction evidence="19">
        <text>2-(2-carboxy-4-methylthiazol-5-yl)ethyl phosphate + 4-amino-2-methyl-5-(diphosphooxymethyl)pyrimidine + 2 H(+) = thiamine phosphate + CO2 + diphosphate</text>
        <dbReference type="Rhea" id="RHEA:47848"/>
        <dbReference type="ChEBI" id="CHEBI:15378"/>
        <dbReference type="ChEBI" id="CHEBI:16526"/>
        <dbReference type="ChEBI" id="CHEBI:33019"/>
        <dbReference type="ChEBI" id="CHEBI:37575"/>
        <dbReference type="ChEBI" id="CHEBI:57841"/>
        <dbReference type="ChEBI" id="CHEBI:62890"/>
        <dbReference type="EC" id="2.5.1.3"/>
    </reaction>
</comment>
<evidence type="ECO:0000256" key="13">
    <source>
        <dbReference type="ARBA" id="ARBA00022840"/>
    </source>
</evidence>
<comment type="pathway">
    <text evidence="5">Cofactor biosynthesis; thiamine diphosphate biosynthesis; thiamine phosphate from 4-amino-2-methyl-5-diphosphomethylpyrimidine and 4-methyl-5-(2-phosphoethyl)-thiazole: step 1/1.</text>
</comment>
<dbReference type="NCBIfam" id="NF006830">
    <property type="entry name" value="PRK09355.1"/>
    <property type="match status" value="1"/>
</dbReference>
<evidence type="ECO:0000256" key="21">
    <source>
        <dbReference type="ARBA" id="ARBA00061146"/>
    </source>
</evidence>
<dbReference type="GO" id="GO:0005524">
    <property type="term" value="F:ATP binding"/>
    <property type="evidence" value="ECO:0007669"/>
    <property type="project" value="UniProtKB-KW"/>
</dbReference>
<evidence type="ECO:0000256" key="12">
    <source>
        <dbReference type="ARBA" id="ARBA00022827"/>
    </source>
</evidence>
<evidence type="ECO:0000256" key="19">
    <source>
        <dbReference type="ARBA" id="ARBA00047851"/>
    </source>
</evidence>
<keyword evidence="8" id="KW-0808">Transferase</keyword>
<evidence type="ECO:0000313" key="25">
    <source>
        <dbReference type="EMBL" id="KAG5658794.1"/>
    </source>
</evidence>
<gene>
    <name evidence="25" type="ORF">KAF25_007347</name>
</gene>
<proteinExistence type="inferred from homology"/>
<evidence type="ECO:0000256" key="10">
    <source>
        <dbReference type="ARBA" id="ARBA00022741"/>
    </source>
</evidence>
<evidence type="ECO:0000256" key="17">
    <source>
        <dbReference type="ARBA" id="ARBA00023027"/>
    </source>
</evidence>
<keyword evidence="9" id="KW-0479">Metal-binding</keyword>
<dbReference type="PRINTS" id="PR01099">
    <property type="entry name" value="HYETHTZKNASE"/>
</dbReference>
<evidence type="ECO:0000256" key="14">
    <source>
        <dbReference type="ARBA" id="ARBA00022842"/>
    </source>
</evidence>
<organism evidence="25 26">
    <name type="scientific">Fusarium avenaceum</name>
    <dbReference type="NCBI Taxonomy" id="40199"/>
    <lineage>
        <taxon>Eukaryota</taxon>
        <taxon>Fungi</taxon>
        <taxon>Dikarya</taxon>
        <taxon>Ascomycota</taxon>
        <taxon>Pezizomycotina</taxon>
        <taxon>Sordariomycetes</taxon>
        <taxon>Hypocreomycetidae</taxon>
        <taxon>Hypocreales</taxon>
        <taxon>Nectriaceae</taxon>
        <taxon>Fusarium</taxon>
        <taxon>Fusarium tricinctum species complex</taxon>
    </lineage>
</organism>
<evidence type="ECO:0000313" key="26">
    <source>
        <dbReference type="Proteomes" id="UP000782241"/>
    </source>
</evidence>
<evidence type="ECO:0000256" key="8">
    <source>
        <dbReference type="ARBA" id="ARBA00022679"/>
    </source>
</evidence>
<accession>A0A9P7GXT0</accession>
<keyword evidence="17" id="KW-0520">NAD</keyword>
<dbReference type="PANTHER" id="PTHR43706">
    <property type="entry name" value="NADH DEHYDROGENASE"/>
    <property type="match status" value="1"/>
</dbReference>
<dbReference type="GO" id="GO:0003954">
    <property type="term" value="F:NADH dehydrogenase activity"/>
    <property type="evidence" value="ECO:0007669"/>
    <property type="project" value="InterPro"/>
</dbReference>
<dbReference type="GO" id="GO:0009228">
    <property type="term" value="P:thiamine biosynthetic process"/>
    <property type="evidence" value="ECO:0007669"/>
    <property type="project" value="UniProtKB-KW"/>
</dbReference>
<comment type="pathway">
    <text evidence="4">Cofactor biosynthesis; thiamine diphosphate biosynthesis; 4-methyl-5-(2-phosphoethyl)-thiazole from 5-(2-hydroxyethyl)-4-methylthiazole: step 1/1.</text>
</comment>
<dbReference type="Gene3D" id="3.20.20.70">
    <property type="entry name" value="Aldolase class I"/>
    <property type="match status" value="1"/>
</dbReference>
<dbReference type="NCBIfam" id="TIGR00693">
    <property type="entry name" value="thiE"/>
    <property type="match status" value="1"/>
</dbReference>
<feature type="domain" description="FAD/NAD(P)-binding" evidence="24">
    <location>
        <begin position="10"/>
        <end position="371"/>
    </location>
</feature>
<keyword evidence="14" id="KW-0460">Magnesium</keyword>
<evidence type="ECO:0000256" key="11">
    <source>
        <dbReference type="ARBA" id="ARBA00022777"/>
    </source>
</evidence>
<dbReference type="PANTHER" id="PTHR43706:SF17">
    <property type="entry name" value="NADH DEHYDROGENASE (EUROFUNG)"/>
    <property type="match status" value="1"/>
</dbReference>
<dbReference type="InterPro" id="IPR013785">
    <property type="entry name" value="Aldolase_TIM"/>
</dbReference>
<comment type="similarity">
    <text evidence="21">In the C-terminal section; belongs to the Thz kinase family.</text>
</comment>
<evidence type="ECO:0000256" key="15">
    <source>
        <dbReference type="ARBA" id="ARBA00022977"/>
    </source>
</evidence>
<comment type="catalytic activity">
    <reaction evidence="1">
        <text>5-(2-hydroxyethyl)-4-methylthiazole + ATP = 4-methyl-5-(2-phosphooxyethyl)-thiazole + ADP + H(+)</text>
        <dbReference type="Rhea" id="RHEA:24212"/>
        <dbReference type="ChEBI" id="CHEBI:15378"/>
        <dbReference type="ChEBI" id="CHEBI:17957"/>
        <dbReference type="ChEBI" id="CHEBI:30616"/>
        <dbReference type="ChEBI" id="CHEBI:58296"/>
        <dbReference type="ChEBI" id="CHEBI:456216"/>
        <dbReference type="EC" id="2.7.1.50"/>
    </reaction>
</comment>
<dbReference type="Pfam" id="PF02581">
    <property type="entry name" value="TMP-TENI"/>
    <property type="match status" value="1"/>
</dbReference>
<evidence type="ECO:0000259" key="24">
    <source>
        <dbReference type="Pfam" id="PF07992"/>
    </source>
</evidence>
<comment type="function">
    <text evidence="3">Condenses 4-methyl-5-(beta-hydroxyethyl)thiazole monophosphate (THZ-P) and 2-methyl-4-amino-5-hydroxymethyl pyrimidine pyrophosphate (HMP-PP) to form thiamine monophosphate (TMP).</text>
</comment>
<dbReference type="Gene3D" id="3.40.1190.20">
    <property type="match status" value="1"/>
</dbReference>
<dbReference type="GO" id="GO:0004789">
    <property type="term" value="F:thiamine-phosphate diphosphorylase activity"/>
    <property type="evidence" value="ECO:0007669"/>
    <property type="project" value="UniProtKB-EC"/>
</dbReference>
<keyword evidence="15" id="KW-0784">Thiamine biosynthesis</keyword>
<evidence type="ECO:0008006" key="27">
    <source>
        <dbReference type="Google" id="ProtNLM"/>
    </source>
</evidence>
<evidence type="ECO:0000256" key="6">
    <source>
        <dbReference type="ARBA" id="ARBA00005272"/>
    </source>
</evidence>
<dbReference type="InterPro" id="IPR023753">
    <property type="entry name" value="FAD/NAD-binding_dom"/>
</dbReference>
<keyword evidence="12" id="KW-0274">FAD</keyword>
<dbReference type="SUPFAM" id="SSF53613">
    <property type="entry name" value="Ribokinase-like"/>
    <property type="match status" value="1"/>
</dbReference>